<gene>
    <name evidence="3" type="ORF">BXZ70DRAFT_133219</name>
</gene>
<feature type="coiled-coil region" evidence="1">
    <location>
        <begin position="491"/>
        <end position="542"/>
    </location>
</feature>
<feature type="compositionally biased region" description="Acidic residues" evidence="2">
    <location>
        <begin position="586"/>
        <end position="618"/>
    </location>
</feature>
<dbReference type="Proteomes" id="UP000813824">
    <property type="component" value="Unassembled WGS sequence"/>
</dbReference>
<dbReference type="PANTHER" id="PTHR23159">
    <property type="entry name" value="CENTROSOMAL PROTEIN 2"/>
    <property type="match status" value="1"/>
</dbReference>
<feature type="compositionally biased region" description="Basic and acidic residues" evidence="2">
    <location>
        <begin position="209"/>
        <end position="218"/>
    </location>
</feature>
<feature type="region of interest" description="Disordered" evidence="2">
    <location>
        <begin position="97"/>
        <end position="333"/>
    </location>
</feature>
<sequence length="957" mass="105462">MDMNTYGRNRQSIADLEQELCEVFADHPQVTFNAEDQPVIPGDALVDILRTFSRNHDSELMNKEEERQLVALIQSNPGLAVTPQVLLQFIAMRTTISPRHSPEGSPPEGHSSLNDRSTPEDDDDDEYHTIRSNRRTSYSRSHSRSSSRDSVGTSVYRPPSRPPSRGPPVPPKTPVTSESPFDASRRQRSTPLETSAPSSWTRRPPPPRRKSDAGRTSDSESGAPPVSFSRSYGGRNRAPSNPSSPGSDYGGISSPTGTYSRPHSRTQSQPQSSFNSFGGSPERDPPTTGPTGLMSPPPSDHSFDDDSIEYTSMRINSLPMPRGQEYDSDSDDDEAIATALGLVMDRSAASSTISLDMQERLEAMQKTNAELGRKLMEAENTLQRRLTEHEMELEEMQMRLEEAKTELNATKREEKELRAKERVNINQIAGLEAEVAKLQRSLENAKHSYTSLSRQYSEQCAESEKYRDSLQGRNELIKQMQDQADLTHLEVQRWDTVRQSLEQQIHALHEELDVAQQTAAALEEQKQENLLLKETIDRMRFEMDEMRTNASGVGQSGGGTGSVRGSVSKSLGAELLSKMKQLGDEGWGEGEDEQNDDSGELEDSSELLDDEDDTESEDVYQTIITRTKRKVASRAKRIETLQYEEVKEYSDAEIQHDPITSVCSTQTDPEPKPRTFSFSIQTDTPRISSLSIQTDPEPVTTPVFTAHMSVQTDAPEEPEASTSSASGSGLSESDDETLASMASSSSTLVPPTPKVHHHDLPPAYQSVANEDRDQLAVRVANETLKTWHQGMKFPIEPVAGGISEDAVEDWKALKEELGVECTAIERLVEESARTGLPRPSKDGRPRPRRGRFYNVYNTYVYGKDGEGSLISALSAGQFMFCMGASAAVAFLVGHAMAPQYAIPGGATYYDRAAWSSFNSMQAAGEGFTGETVAGGALFGFLGRLGGEAARTLRGWPT</sequence>
<evidence type="ECO:0000256" key="2">
    <source>
        <dbReference type="SAM" id="MobiDB-lite"/>
    </source>
</evidence>
<feature type="compositionally biased region" description="Pro residues" evidence="2">
    <location>
        <begin position="159"/>
        <end position="173"/>
    </location>
</feature>
<dbReference type="EMBL" id="JAEVFJ010000014">
    <property type="protein sequence ID" value="KAH8100862.1"/>
    <property type="molecule type" value="Genomic_DNA"/>
</dbReference>
<protein>
    <submittedName>
        <fullName evidence="3">Uncharacterized protein</fullName>
    </submittedName>
</protein>
<dbReference type="OrthoDB" id="432685at2759"/>
<feature type="region of interest" description="Disordered" evidence="2">
    <location>
        <begin position="583"/>
        <end position="618"/>
    </location>
</feature>
<feature type="compositionally biased region" description="Low complexity" evidence="2">
    <location>
        <begin position="148"/>
        <end position="158"/>
    </location>
</feature>
<feature type="coiled-coil region" evidence="1">
    <location>
        <begin position="361"/>
        <end position="455"/>
    </location>
</feature>
<name>A0A8K0UNW2_9AGAR</name>
<keyword evidence="1" id="KW-0175">Coiled coil</keyword>
<feature type="compositionally biased region" description="Low complexity" evidence="2">
    <location>
        <begin position="720"/>
        <end position="731"/>
    </location>
</feature>
<feature type="compositionally biased region" description="Polar residues" evidence="2">
    <location>
        <begin position="253"/>
        <end position="278"/>
    </location>
</feature>
<dbReference type="PANTHER" id="PTHR23159:SF31">
    <property type="entry name" value="CENTROSOME-ASSOCIATED PROTEIN CEP250 ISOFORM X1"/>
    <property type="match status" value="1"/>
</dbReference>
<feature type="region of interest" description="Disordered" evidence="2">
    <location>
        <begin position="657"/>
        <end position="678"/>
    </location>
</feature>
<evidence type="ECO:0000313" key="4">
    <source>
        <dbReference type="Proteomes" id="UP000813824"/>
    </source>
</evidence>
<comment type="caution">
    <text evidence="3">The sequence shown here is derived from an EMBL/GenBank/DDBJ whole genome shotgun (WGS) entry which is preliminary data.</text>
</comment>
<feature type="region of interest" description="Disordered" evidence="2">
    <location>
        <begin position="711"/>
        <end position="761"/>
    </location>
</feature>
<dbReference type="InterPro" id="IPR027267">
    <property type="entry name" value="AH/BAR_dom_sf"/>
</dbReference>
<keyword evidence="4" id="KW-1185">Reference proteome</keyword>
<reference evidence="3" key="1">
    <citation type="journal article" date="2021" name="New Phytol.">
        <title>Evolutionary innovations through gain and loss of genes in the ectomycorrhizal Boletales.</title>
        <authorList>
            <person name="Wu G."/>
            <person name="Miyauchi S."/>
            <person name="Morin E."/>
            <person name="Kuo A."/>
            <person name="Drula E."/>
            <person name="Varga T."/>
            <person name="Kohler A."/>
            <person name="Feng B."/>
            <person name="Cao Y."/>
            <person name="Lipzen A."/>
            <person name="Daum C."/>
            <person name="Hundley H."/>
            <person name="Pangilinan J."/>
            <person name="Johnson J."/>
            <person name="Barry K."/>
            <person name="LaButti K."/>
            <person name="Ng V."/>
            <person name="Ahrendt S."/>
            <person name="Min B."/>
            <person name="Choi I.G."/>
            <person name="Park H."/>
            <person name="Plett J.M."/>
            <person name="Magnuson J."/>
            <person name="Spatafora J.W."/>
            <person name="Nagy L.G."/>
            <person name="Henrissat B."/>
            <person name="Grigoriev I.V."/>
            <person name="Yang Z.L."/>
            <person name="Xu J."/>
            <person name="Martin F.M."/>
        </authorList>
    </citation>
    <scope>NUCLEOTIDE SEQUENCE</scope>
    <source>
        <strain evidence="3">KKN 215</strain>
    </source>
</reference>
<evidence type="ECO:0000256" key="1">
    <source>
        <dbReference type="SAM" id="Coils"/>
    </source>
</evidence>
<dbReference type="AlphaFoldDB" id="A0A8K0UNW2"/>
<accession>A0A8K0UNW2</accession>
<organism evidence="3 4">
    <name type="scientific">Cristinia sonorae</name>
    <dbReference type="NCBI Taxonomy" id="1940300"/>
    <lineage>
        <taxon>Eukaryota</taxon>
        <taxon>Fungi</taxon>
        <taxon>Dikarya</taxon>
        <taxon>Basidiomycota</taxon>
        <taxon>Agaricomycotina</taxon>
        <taxon>Agaricomycetes</taxon>
        <taxon>Agaricomycetidae</taxon>
        <taxon>Agaricales</taxon>
        <taxon>Pleurotineae</taxon>
        <taxon>Stephanosporaceae</taxon>
        <taxon>Cristinia</taxon>
    </lineage>
</organism>
<feature type="compositionally biased region" description="Low complexity" evidence="2">
    <location>
        <begin position="738"/>
        <end position="748"/>
    </location>
</feature>
<proteinExistence type="predicted"/>
<evidence type="ECO:0000313" key="3">
    <source>
        <dbReference type="EMBL" id="KAH8100862.1"/>
    </source>
</evidence>
<feature type="compositionally biased region" description="Polar residues" evidence="2">
    <location>
        <begin position="189"/>
        <end position="201"/>
    </location>
</feature>
<dbReference type="SUPFAM" id="SSF103657">
    <property type="entry name" value="BAR/IMD domain-like"/>
    <property type="match status" value="1"/>
</dbReference>